<dbReference type="Pfam" id="PF00858">
    <property type="entry name" value="ASC"/>
    <property type="match status" value="1"/>
</dbReference>
<evidence type="ECO:0000256" key="4">
    <source>
        <dbReference type="ARBA" id="ARBA00022461"/>
    </source>
</evidence>
<evidence type="ECO:0000256" key="5">
    <source>
        <dbReference type="ARBA" id="ARBA00022692"/>
    </source>
</evidence>
<accession>A0A833RVI3</accession>
<sequence>MINNVVRNYIQYPIALTTETTYLDWQTPFPTVAFCFTVTSPIKKLFKGSRNIANIYRYLCLSQMRIPCEEFLAECTWNNVKFDCCTEFKELRKTGVGYCIAMNTFHSKPGVHFFVNRTVKYGDLVVDILMSEKMKKQIYSGFTVCIHFMSL</sequence>
<dbReference type="InterPro" id="IPR001873">
    <property type="entry name" value="ENaC"/>
</dbReference>
<evidence type="ECO:0000256" key="3">
    <source>
        <dbReference type="ARBA" id="ARBA00022448"/>
    </source>
</evidence>
<comment type="caution">
    <text evidence="13">The sequence shown here is derived from an EMBL/GenBank/DDBJ whole genome shotgun (WGS) entry which is preliminary data.</text>
</comment>
<keyword evidence="8 12" id="KW-0406">Ion transport</keyword>
<comment type="subcellular location">
    <subcellularLocation>
        <location evidence="1">Membrane</location>
        <topology evidence="1">Multi-pass membrane protein</topology>
    </subcellularLocation>
</comment>
<name>A0A833RVI3_9HYME</name>
<protein>
    <submittedName>
        <fullName evidence="13">Uncharacterized protein</fullName>
    </submittedName>
</protein>
<dbReference type="AlphaFoldDB" id="A0A833RVI3"/>
<reference evidence="13" key="1">
    <citation type="submission" date="2019-11" db="EMBL/GenBank/DDBJ databases">
        <title>The nuclear and mitochondrial genomes of Frieseomelitta varia - a highly eusocial stingless bee (Meliponini) with a permanently sterile worker caste.</title>
        <authorList>
            <person name="Freitas F.C.P."/>
            <person name="Lourenco A.P."/>
            <person name="Nunes F.M.F."/>
            <person name="Paschoal A.R."/>
            <person name="Abreu F.C.P."/>
            <person name="Barbin F.O."/>
            <person name="Bataglia L."/>
            <person name="Cardoso-Junior C.A.M."/>
            <person name="Cervoni M.S."/>
            <person name="Silva S.R."/>
            <person name="Dalarmi F."/>
            <person name="Del Lama M.A."/>
            <person name="Depintor T.S."/>
            <person name="Ferreira K.M."/>
            <person name="Goria P.S."/>
            <person name="Jaskot M.C."/>
            <person name="Lago D.C."/>
            <person name="Luna-Lucena D."/>
            <person name="Moda L.M."/>
            <person name="Nascimento L."/>
            <person name="Pedrino M."/>
            <person name="Rabico F.O."/>
            <person name="Sanches F.C."/>
            <person name="Santos D.E."/>
            <person name="Santos C.G."/>
            <person name="Vieira J."/>
            <person name="Lopes T.F."/>
            <person name="Barchuk A.R."/>
            <person name="Hartfelder K."/>
            <person name="Simoes Z.L.P."/>
            <person name="Bitondi M.M.G."/>
            <person name="Pinheiro D.G."/>
        </authorList>
    </citation>
    <scope>NUCLEOTIDE SEQUENCE</scope>
    <source>
        <strain evidence="13">USP_RPSP 00005682</strain>
        <tissue evidence="13">Whole individual</tissue>
    </source>
</reference>
<keyword evidence="5 12" id="KW-0812">Transmembrane</keyword>
<proteinExistence type="inferred from homology"/>
<keyword evidence="11 12" id="KW-0407">Ion channel</keyword>
<keyword evidence="10 12" id="KW-0739">Sodium transport</keyword>
<dbReference type="Proteomes" id="UP000655588">
    <property type="component" value="Unassembled WGS sequence"/>
</dbReference>
<gene>
    <name evidence="13" type="ORF">E2986_12251</name>
</gene>
<evidence type="ECO:0000313" key="14">
    <source>
        <dbReference type="Proteomes" id="UP000655588"/>
    </source>
</evidence>
<comment type="similarity">
    <text evidence="2 12">Belongs to the amiloride-sensitive sodium channel (TC 1.A.6) family.</text>
</comment>
<evidence type="ECO:0000256" key="12">
    <source>
        <dbReference type="RuleBase" id="RU000679"/>
    </source>
</evidence>
<keyword evidence="4 12" id="KW-0894">Sodium channel</keyword>
<dbReference type="EMBL" id="WNWW01000535">
    <property type="protein sequence ID" value="KAF3423796.1"/>
    <property type="molecule type" value="Genomic_DNA"/>
</dbReference>
<evidence type="ECO:0000256" key="2">
    <source>
        <dbReference type="ARBA" id="ARBA00007193"/>
    </source>
</evidence>
<evidence type="ECO:0000313" key="13">
    <source>
        <dbReference type="EMBL" id="KAF3423796.1"/>
    </source>
</evidence>
<organism evidence="13 14">
    <name type="scientific">Frieseomelitta varia</name>
    <dbReference type="NCBI Taxonomy" id="561572"/>
    <lineage>
        <taxon>Eukaryota</taxon>
        <taxon>Metazoa</taxon>
        <taxon>Ecdysozoa</taxon>
        <taxon>Arthropoda</taxon>
        <taxon>Hexapoda</taxon>
        <taxon>Insecta</taxon>
        <taxon>Pterygota</taxon>
        <taxon>Neoptera</taxon>
        <taxon>Endopterygota</taxon>
        <taxon>Hymenoptera</taxon>
        <taxon>Apocrita</taxon>
        <taxon>Aculeata</taxon>
        <taxon>Apoidea</taxon>
        <taxon>Anthophila</taxon>
        <taxon>Apidae</taxon>
        <taxon>Frieseomelitta</taxon>
    </lineage>
</organism>
<evidence type="ECO:0000256" key="6">
    <source>
        <dbReference type="ARBA" id="ARBA00022989"/>
    </source>
</evidence>
<dbReference type="GO" id="GO:0016020">
    <property type="term" value="C:membrane"/>
    <property type="evidence" value="ECO:0007669"/>
    <property type="project" value="UniProtKB-SubCell"/>
</dbReference>
<evidence type="ECO:0000256" key="10">
    <source>
        <dbReference type="ARBA" id="ARBA00023201"/>
    </source>
</evidence>
<dbReference type="GO" id="GO:0005272">
    <property type="term" value="F:sodium channel activity"/>
    <property type="evidence" value="ECO:0007669"/>
    <property type="project" value="UniProtKB-KW"/>
</dbReference>
<evidence type="ECO:0000256" key="11">
    <source>
        <dbReference type="ARBA" id="ARBA00023303"/>
    </source>
</evidence>
<keyword evidence="7" id="KW-0915">Sodium</keyword>
<evidence type="ECO:0000256" key="8">
    <source>
        <dbReference type="ARBA" id="ARBA00023065"/>
    </source>
</evidence>
<evidence type="ECO:0000256" key="1">
    <source>
        <dbReference type="ARBA" id="ARBA00004141"/>
    </source>
</evidence>
<evidence type="ECO:0000256" key="7">
    <source>
        <dbReference type="ARBA" id="ARBA00023053"/>
    </source>
</evidence>
<keyword evidence="14" id="KW-1185">Reference proteome</keyword>
<evidence type="ECO:0000256" key="9">
    <source>
        <dbReference type="ARBA" id="ARBA00023136"/>
    </source>
</evidence>
<keyword evidence="3 12" id="KW-0813">Transport</keyword>
<keyword evidence="9" id="KW-0472">Membrane</keyword>
<keyword evidence="6" id="KW-1133">Transmembrane helix</keyword>